<dbReference type="EMBL" id="RDQO01000001">
    <property type="protein sequence ID" value="RMX08797.1"/>
    <property type="molecule type" value="Genomic_DNA"/>
</dbReference>
<comment type="caution">
    <text evidence="5">The sequence shown here is derived from an EMBL/GenBank/DDBJ whole genome shotgun (WGS) entry which is preliminary data.</text>
</comment>
<evidence type="ECO:0000313" key="5">
    <source>
        <dbReference type="EMBL" id="RMX08797.1"/>
    </source>
</evidence>
<keyword evidence="6" id="KW-1185">Reference proteome</keyword>
<evidence type="ECO:0000256" key="1">
    <source>
        <dbReference type="ARBA" id="ARBA00023015"/>
    </source>
</evidence>
<dbReference type="GO" id="GO:0003700">
    <property type="term" value="F:DNA-binding transcription factor activity"/>
    <property type="evidence" value="ECO:0007669"/>
    <property type="project" value="InterPro"/>
</dbReference>
<evidence type="ECO:0000256" key="2">
    <source>
        <dbReference type="ARBA" id="ARBA00023125"/>
    </source>
</evidence>
<dbReference type="Pfam" id="PF01047">
    <property type="entry name" value="MarR"/>
    <property type="match status" value="1"/>
</dbReference>
<sequence length="158" mass="18080">MMTIHKRVSRYNPASEDFSKEDFPFYWIARLNNIYIHHMEKALRKVGADVPTWRVLFILKQNGTCSMSEISLHAVVKLSTITKIVYRMKADGLVETSTSAMDGRVTEVALTAHGDEMIVEMQRATEKVFAKGFSGMSSVKIARLNQMLEQMFENLRDD</sequence>
<organism evidence="5 6">
    <name type="scientific">Corticibacter populi</name>
    <dbReference type="NCBI Taxonomy" id="1550736"/>
    <lineage>
        <taxon>Bacteria</taxon>
        <taxon>Pseudomonadati</taxon>
        <taxon>Pseudomonadota</taxon>
        <taxon>Betaproteobacteria</taxon>
        <taxon>Burkholderiales</taxon>
        <taxon>Comamonadaceae</taxon>
        <taxon>Corticibacter</taxon>
    </lineage>
</organism>
<dbReference type="SUPFAM" id="SSF46785">
    <property type="entry name" value="Winged helix' DNA-binding domain"/>
    <property type="match status" value="1"/>
</dbReference>
<evidence type="ECO:0000259" key="4">
    <source>
        <dbReference type="PROSITE" id="PS50995"/>
    </source>
</evidence>
<accession>A0A3M6R0M3</accession>
<dbReference type="AlphaFoldDB" id="A0A3M6R0M3"/>
<feature type="domain" description="HTH marR-type" evidence="4">
    <location>
        <begin position="1"/>
        <end position="153"/>
    </location>
</feature>
<evidence type="ECO:0000256" key="3">
    <source>
        <dbReference type="ARBA" id="ARBA00023163"/>
    </source>
</evidence>
<dbReference type="InterPro" id="IPR036390">
    <property type="entry name" value="WH_DNA-bd_sf"/>
</dbReference>
<evidence type="ECO:0000313" key="6">
    <source>
        <dbReference type="Proteomes" id="UP000278006"/>
    </source>
</evidence>
<dbReference type="PROSITE" id="PS50995">
    <property type="entry name" value="HTH_MARR_2"/>
    <property type="match status" value="1"/>
</dbReference>
<gene>
    <name evidence="5" type="ORF">D8I35_00100</name>
</gene>
<dbReference type="Proteomes" id="UP000278006">
    <property type="component" value="Unassembled WGS sequence"/>
</dbReference>
<keyword evidence="2" id="KW-0238">DNA-binding</keyword>
<dbReference type="InterPro" id="IPR000835">
    <property type="entry name" value="HTH_MarR-typ"/>
</dbReference>
<reference evidence="5 6" key="1">
    <citation type="submission" date="2018-10" db="EMBL/GenBank/DDBJ databases">
        <title>Draft genome of Cortibacter populi DSM10536.</title>
        <authorList>
            <person name="Bernier A.-M."/>
            <person name="Bernard K."/>
        </authorList>
    </citation>
    <scope>NUCLEOTIDE SEQUENCE [LARGE SCALE GENOMIC DNA]</scope>
    <source>
        <strain evidence="5 6">DSM 105136</strain>
    </source>
</reference>
<proteinExistence type="predicted"/>
<dbReference type="PANTHER" id="PTHR42756">
    <property type="entry name" value="TRANSCRIPTIONAL REGULATOR, MARR"/>
    <property type="match status" value="1"/>
</dbReference>
<dbReference type="PANTHER" id="PTHR42756:SF1">
    <property type="entry name" value="TRANSCRIPTIONAL REPRESSOR OF EMRAB OPERON"/>
    <property type="match status" value="1"/>
</dbReference>
<keyword evidence="3" id="KW-0804">Transcription</keyword>
<keyword evidence="1" id="KW-0805">Transcription regulation</keyword>
<dbReference type="OrthoDB" id="8684664at2"/>
<dbReference type="SMART" id="SM00347">
    <property type="entry name" value="HTH_MARR"/>
    <property type="match status" value="1"/>
</dbReference>
<protein>
    <submittedName>
        <fullName evidence="5">MarR family transcriptional regulator</fullName>
    </submittedName>
</protein>
<dbReference type="Gene3D" id="1.10.10.10">
    <property type="entry name" value="Winged helix-like DNA-binding domain superfamily/Winged helix DNA-binding domain"/>
    <property type="match status" value="1"/>
</dbReference>
<dbReference type="GO" id="GO:0003677">
    <property type="term" value="F:DNA binding"/>
    <property type="evidence" value="ECO:0007669"/>
    <property type="project" value="UniProtKB-KW"/>
</dbReference>
<dbReference type="InterPro" id="IPR036388">
    <property type="entry name" value="WH-like_DNA-bd_sf"/>
</dbReference>
<name>A0A3M6R0M3_9BURK</name>